<evidence type="ECO:0000256" key="7">
    <source>
        <dbReference type="SAM" id="Phobius"/>
    </source>
</evidence>
<evidence type="ECO:0000256" key="5">
    <source>
        <dbReference type="ARBA" id="ARBA00022989"/>
    </source>
</evidence>
<comment type="caution">
    <text evidence="9">The sequence shown here is derived from an EMBL/GenBank/DDBJ whole genome shotgun (WGS) entry which is preliminary data.</text>
</comment>
<evidence type="ECO:0000256" key="4">
    <source>
        <dbReference type="ARBA" id="ARBA00022692"/>
    </source>
</evidence>
<dbReference type="Pfam" id="PF00892">
    <property type="entry name" value="EamA"/>
    <property type="match status" value="2"/>
</dbReference>
<feature type="transmembrane region" description="Helical" evidence="7">
    <location>
        <begin position="222"/>
        <end position="241"/>
    </location>
</feature>
<feature type="transmembrane region" description="Helical" evidence="7">
    <location>
        <begin position="132"/>
        <end position="152"/>
    </location>
</feature>
<sequence>MYSQHAAYRRSFWFVVCASLFWGTVGVATRFIYAQSATNALALAFWRLALATPVFLIVLCHQRGRHSFQIRWRDLGIMLGMGMMQALYQACYNLAVFSVGVTIATLLALCGAPVFIALYSTCAARRLPSTRILLAMGCALLGTILLVGSGVHPVAGSFSLAGIGIAIFTACCYAVYILLGQRLTALYHPLQINTIAFGSGALLLLGVCLSSSSLVATYPLPSWLLLLYLGCVPTALAYGLFQAGLRSLSATVVSVVTLCEPLAAALLAWLFFHEELGWLGLLGAALLPATLVLLARSQ</sequence>
<feature type="transmembrane region" description="Helical" evidence="7">
    <location>
        <begin position="40"/>
        <end position="60"/>
    </location>
</feature>
<keyword evidence="3" id="KW-1003">Cell membrane</keyword>
<proteinExistence type="inferred from homology"/>
<dbReference type="PANTHER" id="PTHR42920">
    <property type="entry name" value="OS03G0707200 PROTEIN-RELATED"/>
    <property type="match status" value="1"/>
</dbReference>
<keyword evidence="4 7" id="KW-0812">Transmembrane</keyword>
<feature type="domain" description="EamA" evidence="8">
    <location>
        <begin position="161"/>
        <end position="294"/>
    </location>
</feature>
<evidence type="ECO:0000256" key="6">
    <source>
        <dbReference type="ARBA" id="ARBA00023136"/>
    </source>
</evidence>
<dbReference type="InterPro" id="IPR000620">
    <property type="entry name" value="EamA_dom"/>
</dbReference>
<dbReference type="PANTHER" id="PTHR42920:SF11">
    <property type="entry name" value="INNER MEMBRANE PROTEIN YTFF"/>
    <property type="match status" value="1"/>
</dbReference>
<keyword evidence="10" id="KW-1185">Reference proteome</keyword>
<dbReference type="InterPro" id="IPR037185">
    <property type="entry name" value="EmrE-like"/>
</dbReference>
<dbReference type="SUPFAM" id="SSF103481">
    <property type="entry name" value="Multidrug resistance efflux transporter EmrE"/>
    <property type="match status" value="2"/>
</dbReference>
<comment type="similarity">
    <text evidence="2">Belongs to the EamA transporter family.</text>
</comment>
<comment type="subcellular location">
    <subcellularLocation>
        <location evidence="1">Cell membrane</location>
        <topology evidence="1">Multi-pass membrane protein</topology>
    </subcellularLocation>
</comment>
<dbReference type="RefSeq" id="WP_201366783.1">
    <property type="nucleotide sequence ID" value="NZ_BNJJ01000033.1"/>
</dbReference>
<feature type="transmembrane region" description="Helical" evidence="7">
    <location>
        <begin position="12"/>
        <end position="34"/>
    </location>
</feature>
<dbReference type="Proteomes" id="UP000635565">
    <property type="component" value="Unassembled WGS sequence"/>
</dbReference>
<feature type="transmembrane region" description="Helical" evidence="7">
    <location>
        <begin position="72"/>
        <end position="88"/>
    </location>
</feature>
<feature type="domain" description="EamA" evidence="8">
    <location>
        <begin position="13"/>
        <end position="147"/>
    </location>
</feature>
<evidence type="ECO:0000313" key="9">
    <source>
        <dbReference type="EMBL" id="GHO89260.1"/>
    </source>
</evidence>
<feature type="transmembrane region" description="Helical" evidence="7">
    <location>
        <begin position="192"/>
        <end position="216"/>
    </location>
</feature>
<dbReference type="EMBL" id="BNJJ01000033">
    <property type="protein sequence ID" value="GHO89260.1"/>
    <property type="molecule type" value="Genomic_DNA"/>
</dbReference>
<evidence type="ECO:0000256" key="1">
    <source>
        <dbReference type="ARBA" id="ARBA00004651"/>
    </source>
</evidence>
<evidence type="ECO:0000259" key="8">
    <source>
        <dbReference type="Pfam" id="PF00892"/>
    </source>
</evidence>
<organism evidence="9 10">
    <name type="scientific">Dictyobacter formicarum</name>
    <dbReference type="NCBI Taxonomy" id="2778368"/>
    <lineage>
        <taxon>Bacteria</taxon>
        <taxon>Bacillati</taxon>
        <taxon>Chloroflexota</taxon>
        <taxon>Ktedonobacteria</taxon>
        <taxon>Ktedonobacterales</taxon>
        <taxon>Dictyobacteraceae</taxon>
        <taxon>Dictyobacter</taxon>
    </lineage>
</organism>
<dbReference type="InterPro" id="IPR051258">
    <property type="entry name" value="Diverse_Substrate_Transporter"/>
</dbReference>
<gene>
    <name evidence="9" type="ORF">KSZ_72660</name>
</gene>
<feature type="transmembrane region" description="Helical" evidence="7">
    <location>
        <begin position="158"/>
        <end position="180"/>
    </location>
</feature>
<evidence type="ECO:0000256" key="3">
    <source>
        <dbReference type="ARBA" id="ARBA00022475"/>
    </source>
</evidence>
<accession>A0ABQ3VSS9</accession>
<feature type="transmembrane region" description="Helical" evidence="7">
    <location>
        <begin position="248"/>
        <end position="272"/>
    </location>
</feature>
<keyword evidence="6 7" id="KW-0472">Membrane</keyword>
<evidence type="ECO:0000256" key="2">
    <source>
        <dbReference type="ARBA" id="ARBA00007362"/>
    </source>
</evidence>
<feature type="transmembrane region" description="Helical" evidence="7">
    <location>
        <begin position="278"/>
        <end position="295"/>
    </location>
</feature>
<protein>
    <submittedName>
        <fullName evidence="9">Membrane protein</fullName>
    </submittedName>
</protein>
<evidence type="ECO:0000313" key="10">
    <source>
        <dbReference type="Proteomes" id="UP000635565"/>
    </source>
</evidence>
<reference evidence="9 10" key="1">
    <citation type="journal article" date="2021" name="Int. J. Syst. Evol. Microbiol.">
        <title>Reticulibacter mediterranei gen. nov., sp. nov., within the new family Reticulibacteraceae fam. nov., and Ktedonospora formicarum gen. nov., sp. nov., Ktedonobacter robiniae sp. nov., Dictyobacter formicarum sp. nov. and Dictyobacter arantiisoli sp. nov., belonging to the class Ktedonobacteria.</title>
        <authorList>
            <person name="Yabe S."/>
            <person name="Zheng Y."/>
            <person name="Wang C.M."/>
            <person name="Sakai Y."/>
            <person name="Abe K."/>
            <person name="Yokota A."/>
            <person name="Donadio S."/>
            <person name="Cavaletti L."/>
            <person name="Monciardini P."/>
        </authorList>
    </citation>
    <scope>NUCLEOTIDE SEQUENCE [LARGE SCALE GENOMIC DNA]</scope>
    <source>
        <strain evidence="9 10">SOSP1-9</strain>
    </source>
</reference>
<name>A0ABQ3VSS9_9CHLR</name>
<keyword evidence="5 7" id="KW-1133">Transmembrane helix</keyword>
<feature type="transmembrane region" description="Helical" evidence="7">
    <location>
        <begin position="94"/>
        <end position="120"/>
    </location>
</feature>